<dbReference type="GO" id="GO:0004721">
    <property type="term" value="F:phosphoprotein phosphatase activity"/>
    <property type="evidence" value="ECO:0007669"/>
    <property type="project" value="UniProtKB-KW"/>
</dbReference>
<dbReference type="Gene3D" id="2.60.40.1110">
    <property type="match status" value="1"/>
</dbReference>
<keyword evidence="4" id="KW-0443">Lipid metabolism</keyword>
<dbReference type="InterPro" id="IPR016130">
    <property type="entry name" value="Tyr_Pase_AS"/>
</dbReference>
<dbReference type="PROSITE" id="PS00383">
    <property type="entry name" value="TYR_PHOSPHATASE_1"/>
    <property type="match status" value="1"/>
</dbReference>
<dbReference type="Gene3D" id="3.90.190.10">
    <property type="entry name" value="Protein tyrosine phosphatase superfamily"/>
    <property type="match status" value="1"/>
</dbReference>
<dbReference type="SUPFAM" id="SSF52799">
    <property type="entry name" value="(Phosphotyrosine protein) phosphatases II"/>
    <property type="match status" value="1"/>
</dbReference>
<dbReference type="GO" id="GO:0016314">
    <property type="term" value="F:phosphatidylinositol-3,4,5-trisphosphate 3-phosphatase activity"/>
    <property type="evidence" value="ECO:0007669"/>
    <property type="project" value="TreeGrafter"/>
</dbReference>
<dbReference type="PROSITE" id="PS50056">
    <property type="entry name" value="TYR_PHOSPHATASE_2"/>
    <property type="match status" value="1"/>
</dbReference>
<dbReference type="PANTHER" id="PTHR12305:SF60">
    <property type="entry name" value="PHOSPHATIDYLINOSITOL 3,4,5-TRISPHOSPHATE 3-PHOSPHATASE TPTE2-RELATED"/>
    <property type="match status" value="1"/>
</dbReference>
<dbReference type="SMART" id="SM01326">
    <property type="entry name" value="PTEN_C2"/>
    <property type="match status" value="1"/>
</dbReference>
<evidence type="ECO:0000313" key="10">
    <source>
        <dbReference type="Proteomes" id="UP000243579"/>
    </source>
</evidence>
<comment type="similarity">
    <text evidence="1">Belongs to the PTEN phosphatase protein family.</text>
</comment>
<dbReference type="Pfam" id="PF10409">
    <property type="entry name" value="PTEN_C2"/>
    <property type="match status" value="1"/>
</dbReference>
<sequence length="425" mass="48176">MDIKVSTRSHPVAMLSPTSHTGSFHAPSSPAGAKKPSLMKTSVLSLQLKKLVSKKKRRFIEDGFDLDMTYVTSRLIAFGYPAEHLEGIYRNHYKDVFTCFEHRHKDRYKVYNLCSERHYDKDKFHNRVAEYPFDDHNPPPLSLLIPACQDIFEWLAQHPDNVAAVHCKAGKGRTGVLICAYLLYSSTWLTAYGALGFYAGARSLNHQGVTIPSQRRFIEYFALLCHRDQPESAKAAELQLHQADFEQLWEKQWLAEEQFMAEASPRPQGDLVALPKVFHRLALPKTTNLRLVSCVIHGIYPKKKPDMRVLVQVGFDKSLVYDLTGVGTSQMSIDDTDHGMQVDKLEIVCPTDHPTLLYGEVKVEMCKRQGGKQLGQFWFHTSFVDLTTMKLTVAKTDMDVLLKDAKKGDKKFAAGMHIVLSFQAT</sequence>
<evidence type="ECO:0000259" key="6">
    <source>
        <dbReference type="PROSITE" id="PS50056"/>
    </source>
</evidence>
<reference evidence="9 10" key="1">
    <citation type="journal article" date="2014" name="Genome Biol. Evol.">
        <title>The secreted proteins of Achlya hypogyna and Thraustotheca clavata identify the ancestral oomycete secretome and reveal gene acquisitions by horizontal gene transfer.</title>
        <authorList>
            <person name="Misner I."/>
            <person name="Blouin N."/>
            <person name="Leonard G."/>
            <person name="Richards T.A."/>
            <person name="Lane C.E."/>
        </authorList>
    </citation>
    <scope>NUCLEOTIDE SEQUENCE [LARGE SCALE GENOMIC DNA]</scope>
    <source>
        <strain evidence="9 10">ATCC 48635</strain>
    </source>
</reference>
<dbReference type="CDD" id="cd14509">
    <property type="entry name" value="PTP_PTEN"/>
    <property type="match status" value="1"/>
</dbReference>
<feature type="region of interest" description="Disordered" evidence="5">
    <location>
        <begin position="1"/>
        <end position="36"/>
    </location>
</feature>
<evidence type="ECO:0000256" key="2">
    <source>
        <dbReference type="ARBA" id="ARBA00022801"/>
    </source>
</evidence>
<evidence type="ECO:0000259" key="7">
    <source>
        <dbReference type="PROSITE" id="PS51181"/>
    </source>
</evidence>
<dbReference type="AlphaFoldDB" id="A0A1V9ZL51"/>
<dbReference type="PANTHER" id="PTHR12305">
    <property type="entry name" value="PHOSPHATASE WITH HOMOLOGY TO TENSIN"/>
    <property type="match status" value="1"/>
</dbReference>
<evidence type="ECO:0000256" key="1">
    <source>
        <dbReference type="ARBA" id="ARBA00007881"/>
    </source>
</evidence>
<name>A0A1V9ZL51_ACHHY</name>
<dbReference type="PROSITE" id="PS51181">
    <property type="entry name" value="PPASE_TENSIN"/>
    <property type="match status" value="1"/>
</dbReference>
<dbReference type="GO" id="GO:0005829">
    <property type="term" value="C:cytosol"/>
    <property type="evidence" value="ECO:0007669"/>
    <property type="project" value="TreeGrafter"/>
</dbReference>
<dbReference type="GO" id="GO:0006629">
    <property type="term" value="P:lipid metabolic process"/>
    <property type="evidence" value="ECO:0007669"/>
    <property type="project" value="UniProtKB-KW"/>
</dbReference>
<keyword evidence="3" id="KW-0904">Protein phosphatase</keyword>
<dbReference type="InterPro" id="IPR035892">
    <property type="entry name" value="C2_domain_sf"/>
</dbReference>
<dbReference type="InterPro" id="IPR029021">
    <property type="entry name" value="Prot-tyrosine_phosphatase-like"/>
</dbReference>
<feature type="domain" description="C2 tensin-type" evidence="8">
    <location>
        <begin position="286"/>
        <end position="425"/>
    </location>
</feature>
<evidence type="ECO:0000313" key="9">
    <source>
        <dbReference type="EMBL" id="OQR98696.1"/>
    </source>
</evidence>
<dbReference type="Pfam" id="PF13350">
    <property type="entry name" value="Y_phosphatase3"/>
    <property type="match status" value="1"/>
</dbReference>
<dbReference type="InterPro" id="IPR026893">
    <property type="entry name" value="Tyr/Ser_Pase_IphP-type"/>
</dbReference>
<dbReference type="PROSITE" id="PS51182">
    <property type="entry name" value="C2_TENSIN"/>
    <property type="match status" value="1"/>
</dbReference>
<gene>
    <name evidence="9" type="ORF">ACHHYP_08221</name>
</gene>
<dbReference type="InterPro" id="IPR029023">
    <property type="entry name" value="Tensin_phosphatase"/>
</dbReference>
<protein>
    <submittedName>
        <fullName evidence="9">Phosphatidylinositol-3,4,5-trisphosphate 3-phosphatase</fullName>
    </submittedName>
</protein>
<dbReference type="EMBL" id="JNBR01000081">
    <property type="protein sequence ID" value="OQR98696.1"/>
    <property type="molecule type" value="Genomic_DNA"/>
</dbReference>
<dbReference type="InterPro" id="IPR045101">
    <property type="entry name" value="PTP_PTEN"/>
</dbReference>
<dbReference type="OrthoDB" id="16692at2759"/>
<dbReference type="STRING" id="1202772.A0A1V9ZL51"/>
<dbReference type="Proteomes" id="UP000243579">
    <property type="component" value="Unassembled WGS sequence"/>
</dbReference>
<evidence type="ECO:0000259" key="8">
    <source>
        <dbReference type="PROSITE" id="PS51182"/>
    </source>
</evidence>
<keyword evidence="10" id="KW-1185">Reference proteome</keyword>
<keyword evidence="2" id="KW-0378">Hydrolase</keyword>
<proteinExistence type="inferred from homology"/>
<accession>A0A1V9ZL51</accession>
<dbReference type="InterPro" id="IPR014020">
    <property type="entry name" value="Tensin_C2-dom"/>
</dbReference>
<evidence type="ECO:0000256" key="3">
    <source>
        <dbReference type="ARBA" id="ARBA00022912"/>
    </source>
</evidence>
<dbReference type="InterPro" id="IPR051281">
    <property type="entry name" value="Dual-spec_lipid-protein_phosph"/>
</dbReference>
<evidence type="ECO:0000256" key="5">
    <source>
        <dbReference type="SAM" id="MobiDB-lite"/>
    </source>
</evidence>
<feature type="domain" description="Tyrosine specific protein phosphatases" evidence="6">
    <location>
        <begin position="149"/>
        <end position="216"/>
    </location>
</feature>
<comment type="caution">
    <text evidence="9">The sequence shown here is derived from an EMBL/GenBank/DDBJ whole genome shotgun (WGS) entry which is preliminary data.</text>
</comment>
<dbReference type="InterPro" id="IPR000387">
    <property type="entry name" value="Tyr_Pase_dom"/>
</dbReference>
<dbReference type="SUPFAM" id="SSF49562">
    <property type="entry name" value="C2 domain (Calcium/lipid-binding domain, CaLB)"/>
    <property type="match status" value="1"/>
</dbReference>
<evidence type="ECO:0000256" key="4">
    <source>
        <dbReference type="ARBA" id="ARBA00023098"/>
    </source>
</evidence>
<organism evidence="9 10">
    <name type="scientific">Achlya hypogyna</name>
    <name type="common">Oomycete</name>
    <name type="synonym">Protoachlya hypogyna</name>
    <dbReference type="NCBI Taxonomy" id="1202772"/>
    <lineage>
        <taxon>Eukaryota</taxon>
        <taxon>Sar</taxon>
        <taxon>Stramenopiles</taxon>
        <taxon>Oomycota</taxon>
        <taxon>Saprolegniomycetes</taxon>
        <taxon>Saprolegniales</taxon>
        <taxon>Achlyaceae</taxon>
        <taxon>Achlya</taxon>
    </lineage>
</organism>
<feature type="domain" description="Phosphatase tensin-type" evidence="7">
    <location>
        <begin position="57"/>
        <end position="228"/>
    </location>
</feature>